<dbReference type="HAMAP" id="MF_00376">
    <property type="entry name" value="Dephospho_CoA_kinase"/>
    <property type="match status" value="1"/>
</dbReference>
<comment type="function">
    <text evidence="5">Catalyzes the phosphorylation of the 3'-hydroxyl group of dephosphocoenzyme A to form coenzyme A.</text>
</comment>
<evidence type="ECO:0000256" key="1">
    <source>
        <dbReference type="ARBA" id="ARBA00009018"/>
    </source>
</evidence>
<dbReference type="PANTHER" id="PTHR10695:SF46">
    <property type="entry name" value="BIFUNCTIONAL COENZYME A SYNTHASE-RELATED"/>
    <property type="match status" value="1"/>
</dbReference>
<keyword evidence="5 7" id="KW-0808">Transferase</keyword>
<evidence type="ECO:0000313" key="8">
    <source>
        <dbReference type="Proteomes" id="UP001159179"/>
    </source>
</evidence>
<keyword evidence="2 5" id="KW-0547">Nucleotide-binding</keyword>
<gene>
    <name evidence="5 7" type="primary">coaE</name>
    <name evidence="7" type="ORF">P5X88_05735</name>
</gene>
<name>A0AAW6SQ74_9BACI</name>
<dbReference type="PANTHER" id="PTHR10695">
    <property type="entry name" value="DEPHOSPHO-COA KINASE-RELATED"/>
    <property type="match status" value="1"/>
</dbReference>
<accession>A0AAW6SQ74</accession>
<dbReference type="RefSeq" id="WP_280616066.1">
    <property type="nucleotide sequence ID" value="NZ_JAROYP010000002.1"/>
</dbReference>
<dbReference type="InterPro" id="IPR027417">
    <property type="entry name" value="P-loop_NTPase"/>
</dbReference>
<proteinExistence type="inferred from homology"/>
<evidence type="ECO:0000256" key="5">
    <source>
        <dbReference type="HAMAP-Rule" id="MF_00376"/>
    </source>
</evidence>
<keyword evidence="4 5" id="KW-0173">Coenzyme A biosynthesis</keyword>
<dbReference type="InterPro" id="IPR001977">
    <property type="entry name" value="Depp_CoAkinase"/>
</dbReference>
<keyword evidence="5" id="KW-0963">Cytoplasm</keyword>
<dbReference type="Proteomes" id="UP001159179">
    <property type="component" value="Unassembled WGS sequence"/>
</dbReference>
<dbReference type="GO" id="GO:0015937">
    <property type="term" value="P:coenzyme A biosynthetic process"/>
    <property type="evidence" value="ECO:0007669"/>
    <property type="project" value="UniProtKB-UniRule"/>
</dbReference>
<evidence type="ECO:0000256" key="3">
    <source>
        <dbReference type="ARBA" id="ARBA00022840"/>
    </source>
</evidence>
<dbReference type="PROSITE" id="PS51219">
    <property type="entry name" value="DPCK"/>
    <property type="match status" value="1"/>
</dbReference>
<protein>
    <recommendedName>
        <fullName evidence="5 6">Dephospho-CoA kinase</fullName>
        <ecNumber evidence="5 6">2.7.1.24</ecNumber>
    </recommendedName>
    <alternativeName>
        <fullName evidence="5">Dephosphocoenzyme A kinase</fullName>
    </alternativeName>
</protein>
<dbReference type="EC" id="2.7.1.24" evidence="5 6"/>
<dbReference type="GO" id="GO:0005524">
    <property type="term" value="F:ATP binding"/>
    <property type="evidence" value="ECO:0007669"/>
    <property type="project" value="UniProtKB-UniRule"/>
</dbReference>
<reference evidence="7" key="1">
    <citation type="submission" date="2023-03" db="EMBL/GenBank/DDBJ databases">
        <title>Bacterial isolates from washroom surfaces on a university campus.</title>
        <authorList>
            <person name="Holman D.B."/>
            <person name="Gzyl K.E."/>
            <person name="Taheri A.E."/>
        </authorList>
    </citation>
    <scope>NUCLEOTIDE SEQUENCE</scope>
    <source>
        <strain evidence="7">RD03</strain>
    </source>
</reference>
<dbReference type="AlphaFoldDB" id="A0AAW6SQ74"/>
<evidence type="ECO:0000256" key="4">
    <source>
        <dbReference type="ARBA" id="ARBA00022993"/>
    </source>
</evidence>
<comment type="pathway">
    <text evidence="5">Cofactor biosynthesis; coenzyme A biosynthesis; CoA from (R)-pantothenate: step 5/5.</text>
</comment>
<feature type="binding site" evidence="5">
    <location>
        <begin position="12"/>
        <end position="17"/>
    </location>
    <ligand>
        <name>ATP</name>
        <dbReference type="ChEBI" id="CHEBI:30616"/>
    </ligand>
</feature>
<dbReference type="GO" id="GO:0004140">
    <property type="term" value="F:dephospho-CoA kinase activity"/>
    <property type="evidence" value="ECO:0007669"/>
    <property type="project" value="UniProtKB-UniRule"/>
</dbReference>
<organism evidence="7 8">
    <name type="scientific">Heyndrickxia oleronia</name>
    <dbReference type="NCBI Taxonomy" id="38875"/>
    <lineage>
        <taxon>Bacteria</taxon>
        <taxon>Bacillati</taxon>
        <taxon>Bacillota</taxon>
        <taxon>Bacilli</taxon>
        <taxon>Bacillales</taxon>
        <taxon>Bacillaceae</taxon>
        <taxon>Heyndrickxia</taxon>
    </lineage>
</organism>
<keyword evidence="3 5" id="KW-0067">ATP-binding</keyword>
<dbReference type="FunFam" id="3.40.50.300:FF:000485">
    <property type="entry name" value="Dephospho-CoA kinase CAB5"/>
    <property type="match status" value="1"/>
</dbReference>
<keyword evidence="5 7" id="KW-0418">Kinase</keyword>
<dbReference type="GO" id="GO:0005737">
    <property type="term" value="C:cytoplasm"/>
    <property type="evidence" value="ECO:0007669"/>
    <property type="project" value="UniProtKB-SubCell"/>
</dbReference>
<evidence type="ECO:0000256" key="2">
    <source>
        <dbReference type="ARBA" id="ARBA00022741"/>
    </source>
</evidence>
<dbReference type="SUPFAM" id="SSF52540">
    <property type="entry name" value="P-loop containing nucleoside triphosphate hydrolases"/>
    <property type="match status" value="1"/>
</dbReference>
<comment type="catalytic activity">
    <reaction evidence="5">
        <text>3'-dephospho-CoA + ATP = ADP + CoA + H(+)</text>
        <dbReference type="Rhea" id="RHEA:18245"/>
        <dbReference type="ChEBI" id="CHEBI:15378"/>
        <dbReference type="ChEBI" id="CHEBI:30616"/>
        <dbReference type="ChEBI" id="CHEBI:57287"/>
        <dbReference type="ChEBI" id="CHEBI:57328"/>
        <dbReference type="ChEBI" id="CHEBI:456216"/>
        <dbReference type="EC" id="2.7.1.24"/>
    </reaction>
</comment>
<dbReference type="EMBL" id="JAROYP010000002">
    <property type="protein sequence ID" value="MDH5160430.1"/>
    <property type="molecule type" value="Genomic_DNA"/>
</dbReference>
<comment type="caution">
    <text evidence="7">The sequence shown here is derived from an EMBL/GenBank/DDBJ whole genome shotgun (WGS) entry which is preliminary data.</text>
</comment>
<comment type="subcellular location">
    <subcellularLocation>
        <location evidence="5">Cytoplasm</location>
    </subcellularLocation>
</comment>
<dbReference type="CDD" id="cd02022">
    <property type="entry name" value="DPCK"/>
    <property type="match status" value="1"/>
</dbReference>
<dbReference type="Gene3D" id="3.40.50.300">
    <property type="entry name" value="P-loop containing nucleotide triphosphate hydrolases"/>
    <property type="match status" value="1"/>
</dbReference>
<dbReference type="NCBIfam" id="TIGR00152">
    <property type="entry name" value="dephospho-CoA kinase"/>
    <property type="match status" value="1"/>
</dbReference>
<dbReference type="Pfam" id="PF01121">
    <property type="entry name" value="CoaE"/>
    <property type="match status" value="1"/>
</dbReference>
<evidence type="ECO:0000313" key="7">
    <source>
        <dbReference type="EMBL" id="MDH5160430.1"/>
    </source>
</evidence>
<evidence type="ECO:0000256" key="6">
    <source>
        <dbReference type="NCBIfam" id="TIGR00152"/>
    </source>
</evidence>
<comment type="similarity">
    <text evidence="1 5">Belongs to the CoaE family.</text>
</comment>
<sequence length="200" mass="22772">MAKIIGLTGGIASGKSTVSNLLRRKGFAIVDADIAARKVVEIGEDAYKQIVEAFGPEILQQDQNLDRKKLGTIVFHDEEKRLMLNQIVHPAVREYMQKEKETALKQGKETVIMDIPLLFESNLGYMVDQTILVYVEQSIQLQRLMDRNHFTKAEAMARIQSQMPLEEKIEKSDAVINNNGTIDETEQQLDEIITKWFLKP</sequence>